<dbReference type="RefSeq" id="WP_233279011.1">
    <property type="nucleotide sequence ID" value="NZ_CP115929.1"/>
</dbReference>
<name>A0A2P0QJG7_AGRTU</name>
<gene>
    <name evidence="2" type="ORF">AgrTiChry5_2</name>
</gene>
<dbReference type="InterPro" id="IPR006064">
    <property type="entry name" value="Glycosidase"/>
</dbReference>
<evidence type="ECO:0000313" key="2">
    <source>
        <dbReference type="EMBL" id="ARU12430.1"/>
    </source>
</evidence>
<reference evidence="2" key="1">
    <citation type="journal article" date="2018" name="Plasmid">
        <title>Complete sequence of the tumor-inducing plasmid pTiChry5 from the hypervirulent Agrobacterium tumefaciens strain Chry5.</title>
        <authorList>
            <person name="Shao S."/>
            <person name="Zhang X."/>
            <person name="van Heusden G.P.H."/>
            <person name="Hooykaas P.J."/>
        </authorList>
    </citation>
    <scope>NUCLEOTIDE SEQUENCE</scope>
    <source>
        <strain evidence="2">Chry5</strain>
        <plasmid evidence="2">pTiChry5</plasmid>
    </source>
</reference>
<dbReference type="Pfam" id="PF02027">
    <property type="entry name" value="RolB_RolC"/>
    <property type="match status" value="1"/>
</dbReference>
<proteinExistence type="predicted"/>
<feature type="domain" description="Cytokinin glycosidase" evidence="1">
    <location>
        <begin position="5"/>
        <end position="195"/>
    </location>
</feature>
<dbReference type="EMBL" id="KX388536">
    <property type="protein sequence ID" value="ARU12430.1"/>
    <property type="molecule type" value="Genomic_DNA"/>
</dbReference>
<evidence type="ECO:0000259" key="1">
    <source>
        <dbReference type="Pfam" id="PF02027"/>
    </source>
</evidence>
<organism evidence="2">
    <name type="scientific">Agrobacterium tumefaciens</name>
    <dbReference type="NCBI Taxonomy" id="358"/>
    <lineage>
        <taxon>Bacteria</taxon>
        <taxon>Pseudomonadati</taxon>
        <taxon>Pseudomonadota</taxon>
        <taxon>Alphaproteobacteria</taxon>
        <taxon>Hyphomicrobiales</taxon>
        <taxon>Rhizobiaceae</taxon>
        <taxon>Rhizobium/Agrobacterium group</taxon>
        <taxon>Agrobacterium</taxon>
        <taxon>Agrobacterium tumefaciens complex</taxon>
    </lineage>
</organism>
<protein>
    <submittedName>
        <fullName evidence="2">B protein</fullName>
    </submittedName>
</protein>
<accession>A0A2P0QJG7</accession>
<keyword evidence="2" id="KW-0614">Plasmid</keyword>
<geneLocation type="plasmid" evidence="2">
    <name>pTiChry5</name>
</geneLocation>
<dbReference type="AlphaFoldDB" id="A0A2P0QJG7"/>
<sequence>MYDSQPIFNIIDSSNLQDRRELKLVLIHTANARRSFAQKSLIAAQRSWINLITNTDVPIDPPKDKVVKRFCEVAGCPGPTDIPNVSLMYVYCSFQEMREYAQKRFYDGASDGGAVISTVPPYAEGITKQTMRLWQKNVYQNTSNETHDLDAYIAFLPSTSLQNPIFSHMKIGGNSFLAPSRIGPFCVEIIAVGKTLFQDNGLKKEPKMWCDMAFTSLWKRLV</sequence>